<dbReference type="OrthoDB" id="345600at2759"/>
<evidence type="ECO:0000313" key="6">
    <source>
        <dbReference type="Proteomes" id="UP000030744"/>
    </source>
</evidence>
<feature type="transmembrane region" description="Helical" evidence="3">
    <location>
        <begin position="664"/>
        <end position="683"/>
    </location>
</feature>
<dbReference type="RefSeq" id="XP_013350451.1">
    <property type="nucleotide sequence ID" value="XM_013494997.1"/>
</dbReference>
<dbReference type="AlphaFoldDB" id="U6JR19"/>
<keyword evidence="6" id="KW-1185">Reference proteome</keyword>
<feature type="region of interest" description="Disordered" evidence="2">
    <location>
        <begin position="120"/>
        <end position="198"/>
    </location>
</feature>
<evidence type="ECO:0000259" key="4">
    <source>
        <dbReference type="Pfam" id="PF02364"/>
    </source>
</evidence>
<feature type="coiled-coil region" evidence="1">
    <location>
        <begin position="521"/>
        <end position="552"/>
    </location>
</feature>
<keyword evidence="3" id="KW-0812">Transmembrane</keyword>
<feature type="transmembrane region" description="Helical" evidence="3">
    <location>
        <begin position="913"/>
        <end position="932"/>
    </location>
</feature>
<gene>
    <name evidence="5" type="ORF">EMH_0035710</name>
</gene>
<protein>
    <recommendedName>
        <fullName evidence="4">Glycosyl transferase 48 domain-containing protein</fullName>
    </recommendedName>
</protein>
<feature type="transmembrane region" description="Helical" evidence="3">
    <location>
        <begin position="884"/>
        <end position="901"/>
    </location>
</feature>
<reference evidence="5" key="2">
    <citation type="submission" date="2013-10" db="EMBL/GenBank/DDBJ databases">
        <authorList>
            <person name="Aslett M."/>
        </authorList>
    </citation>
    <scope>NUCLEOTIDE SEQUENCE [LARGE SCALE GENOMIC DNA]</scope>
    <source>
        <strain evidence="5">Houghton</strain>
    </source>
</reference>
<dbReference type="InterPro" id="IPR003440">
    <property type="entry name" value="Glyco_trans_48_dom"/>
</dbReference>
<feature type="domain" description="Glycosyl transferase 48" evidence="4">
    <location>
        <begin position="587"/>
        <end position="638"/>
    </location>
</feature>
<feature type="region of interest" description="Disordered" evidence="2">
    <location>
        <begin position="465"/>
        <end position="505"/>
    </location>
</feature>
<keyword evidence="3" id="KW-0472">Membrane</keyword>
<feature type="transmembrane region" description="Helical" evidence="3">
    <location>
        <begin position="983"/>
        <end position="1005"/>
    </location>
</feature>
<feature type="compositionally biased region" description="Basic and acidic residues" evidence="2">
    <location>
        <begin position="473"/>
        <end position="492"/>
    </location>
</feature>
<dbReference type="PANTHER" id="PTHR12741">
    <property type="entry name" value="LYST-INTERACTING PROTEIN LIP5 DOPAMINE RESPONSIVE PROTEIN DRG-1"/>
    <property type="match status" value="1"/>
</dbReference>
<evidence type="ECO:0000256" key="1">
    <source>
        <dbReference type="SAM" id="Coils"/>
    </source>
</evidence>
<accession>U6JR19</accession>
<name>U6JR19_9EIME</name>
<dbReference type="Pfam" id="PF02364">
    <property type="entry name" value="Glucan_synthase"/>
    <property type="match status" value="2"/>
</dbReference>
<dbReference type="GeneID" id="25378363"/>
<dbReference type="GO" id="GO:0006075">
    <property type="term" value="P:(1-&gt;3)-beta-D-glucan biosynthetic process"/>
    <property type="evidence" value="ECO:0007669"/>
    <property type="project" value="InterPro"/>
</dbReference>
<feature type="compositionally biased region" description="Polar residues" evidence="2">
    <location>
        <begin position="493"/>
        <end position="505"/>
    </location>
</feature>
<keyword evidence="1" id="KW-0175">Coiled coil</keyword>
<feature type="transmembrane region" description="Helical" evidence="3">
    <location>
        <begin position="748"/>
        <end position="770"/>
    </location>
</feature>
<evidence type="ECO:0000313" key="5">
    <source>
        <dbReference type="EMBL" id="CDJ27874.1"/>
    </source>
</evidence>
<dbReference type="PANTHER" id="PTHR12741:SF48">
    <property type="entry name" value="1,3-BETA-GLUCAN SYNTHASE COMPONENT FKS1-RELATED"/>
    <property type="match status" value="1"/>
</dbReference>
<dbReference type="EMBL" id="HG680410">
    <property type="protein sequence ID" value="CDJ27874.1"/>
    <property type="molecule type" value="Genomic_DNA"/>
</dbReference>
<feature type="domain" description="Glycosyl transferase 48" evidence="4">
    <location>
        <begin position="667"/>
        <end position="842"/>
    </location>
</feature>
<feature type="region of interest" description="Disordered" evidence="2">
    <location>
        <begin position="31"/>
        <end position="60"/>
    </location>
</feature>
<dbReference type="GO" id="GO:0000148">
    <property type="term" value="C:1,3-beta-D-glucan synthase complex"/>
    <property type="evidence" value="ECO:0007669"/>
    <property type="project" value="InterPro"/>
</dbReference>
<proteinExistence type="predicted"/>
<feature type="transmembrane region" description="Helical" evidence="3">
    <location>
        <begin position="938"/>
        <end position="963"/>
    </location>
</feature>
<evidence type="ECO:0000256" key="2">
    <source>
        <dbReference type="SAM" id="MobiDB-lite"/>
    </source>
</evidence>
<feature type="compositionally biased region" description="Polar residues" evidence="2">
    <location>
        <begin position="185"/>
        <end position="197"/>
    </location>
</feature>
<feature type="transmembrane region" description="Helical" evidence="3">
    <location>
        <begin position="782"/>
        <end position="806"/>
    </location>
</feature>
<reference evidence="5" key="1">
    <citation type="submission" date="2013-10" db="EMBL/GenBank/DDBJ databases">
        <title>Genomic analysis of the causative agents of coccidiosis in chickens.</title>
        <authorList>
            <person name="Reid A.J."/>
            <person name="Blake D."/>
            <person name="Billington K."/>
            <person name="Browne H."/>
            <person name="Dunn M."/>
            <person name="Hung S."/>
            <person name="Kawahara F."/>
            <person name="Miranda-Saavedra D."/>
            <person name="Mourier T."/>
            <person name="Nagra H."/>
            <person name="Otto T.D."/>
            <person name="Rawlings N."/>
            <person name="Sanchez A."/>
            <person name="Sanders M."/>
            <person name="Subramaniam C."/>
            <person name="Tay Y."/>
            <person name="Dear P."/>
            <person name="Doerig C."/>
            <person name="Gruber A."/>
            <person name="Parkinson J."/>
            <person name="Shirley M."/>
            <person name="Wan K.L."/>
            <person name="Berriman M."/>
            <person name="Tomley F."/>
            <person name="Pain A."/>
        </authorList>
    </citation>
    <scope>NUCLEOTIDE SEQUENCE [LARGE SCALE GENOMIC DNA]</scope>
    <source>
        <strain evidence="5">Houghton</strain>
    </source>
</reference>
<keyword evidence="3" id="KW-1133">Transmembrane helix</keyword>
<sequence length="1037" mass="115334">MHRRAESRQYIRTTILEGTRELLKKGFITPETKEPAFGSPKANEIGPSAPPATPEIQAKSSPCLPSRFPSKGAGAMGAKGGAGDFESKIARAIHWLRQKKECDRSLFAARTKSAFRYTVSPHEGTGELDSKSHLTRSHPEATGGQKRTFLSMLCQGLPHGPDPNQMEAPARAVSSFKRTDRSDTLVESSGDSGSAENSCAKGLQAEILLSQTPLHSASPRFPLIHRQTTGYARAASGEDVDCEYPSNPPPQLNTLDSSRSHFQWRTDSARLPSYAPGNFPNSVPTPTLLEAQFARDLARDCMAPMTPVGCAGQPQTGAGSFGSCSFEKKKTSCSGELSGRARQYTTRPTMRARHCMLDSSSPTDALGAECTSALRRHSIITLHPRHESSLPWSALATMDVHRLEHLLDSAAWPEDSVVASNQDAINAYNHTKVGIGMHPPVQALQLHRHEAFHRTEFQISPHALETSGAVSRQDNHDRQANSGSKRDKHEARTSSPRTAAHRSNSVGALREIGILTMKERVAFFEEKLSRHQARMEAEAQNLARLRRNTNQEEMLWPSRRGPLRLEAIYKIRLPLIVDESGTPWGRAPIIGPGKPENQNHAIAFSRMDTMQVMDMNMESYLEEAIKLRNLLQEFALNARMRILEYNYSGPIESALEYVLTPSTYVQFQLGMLLVLPLIPWLFLEKGLGSALRKLVDLISKFSVTYYNFMTCTKASVIDHVLIYGGAKYQETGRGFVIERATLKDIWMFFYFTHFSIGLELFVLLIIYATYAGLDAGVFFLDTWPILLMAASINFVPFIFNPLGFYYPRLRQDFTSWNAWLSSQELGMPKESWVSWWRGEMEQRCNIVWHHKVIIVLRLLRFPLLAAGITSCVATSIQSADVDCAIYLVAASGLFAAIKTLLGDLQMLSPSVKAWLSLLLVTGTTALVFWLVVTKKVSLASIIVSLFALCLFIYGAVEIAFALLDRWAVRSEMLSDVVRMYHRCAGFCTFAPLLVLSAITTSVHHLQTRILFNPTFVSIVKSGLVQREQVEKSGRGHS</sequence>
<organism evidence="5 6">
    <name type="scientific">Eimeria mitis</name>
    <dbReference type="NCBI Taxonomy" id="44415"/>
    <lineage>
        <taxon>Eukaryota</taxon>
        <taxon>Sar</taxon>
        <taxon>Alveolata</taxon>
        <taxon>Apicomplexa</taxon>
        <taxon>Conoidasida</taxon>
        <taxon>Coccidia</taxon>
        <taxon>Eucoccidiorida</taxon>
        <taxon>Eimeriorina</taxon>
        <taxon>Eimeriidae</taxon>
        <taxon>Eimeria</taxon>
    </lineage>
</organism>
<dbReference type="GO" id="GO:0005886">
    <property type="term" value="C:plasma membrane"/>
    <property type="evidence" value="ECO:0007669"/>
    <property type="project" value="TreeGrafter"/>
</dbReference>
<feature type="transmembrane region" description="Helical" evidence="3">
    <location>
        <begin position="858"/>
        <end position="878"/>
    </location>
</feature>
<dbReference type="GO" id="GO:0003843">
    <property type="term" value="F:1,3-beta-D-glucan synthase activity"/>
    <property type="evidence" value="ECO:0007669"/>
    <property type="project" value="InterPro"/>
</dbReference>
<dbReference type="VEuPathDB" id="ToxoDB:EMH_0035710"/>
<dbReference type="Proteomes" id="UP000030744">
    <property type="component" value="Unassembled WGS sequence"/>
</dbReference>
<evidence type="ECO:0000256" key="3">
    <source>
        <dbReference type="SAM" id="Phobius"/>
    </source>
</evidence>